<reference evidence="3" key="1">
    <citation type="journal article" date="2017" name="Cell">
        <title>Insights into land plant evolution garnered from the Marchantia polymorpha genome.</title>
        <authorList>
            <person name="Bowman J.L."/>
            <person name="Kohchi T."/>
            <person name="Yamato K.T."/>
            <person name="Jenkins J."/>
            <person name="Shu S."/>
            <person name="Ishizaki K."/>
            <person name="Yamaoka S."/>
            <person name="Nishihama R."/>
            <person name="Nakamura Y."/>
            <person name="Berger F."/>
            <person name="Adam C."/>
            <person name="Aki S.S."/>
            <person name="Althoff F."/>
            <person name="Araki T."/>
            <person name="Arteaga-Vazquez M.A."/>
            <person name="Balasubrmanian S."/>
            <person name="Barry K."/>
            <person name="Bauer D."/>
            <person name="Boehm C.R."/>
            <person name="Briginshaw L."/>
            <person name="Caballero-Perez J."/>
            <person name="Catarino B."/>
            <person name="Chen F."/>
            <person name="Chiyoda S."/>
            <person name="Chovatia M."/>
            <person name="Davies K.M."/>
            <person name="Delmans M."/>
            <person name="Demura T."/>
            <person name="Dierschke T."/>
            <person name="Dolan L."/>
            <person name="Dorantes-Acosta A.E."/>
            <person name="Eklund D.M."/>
            <person name="Florent S.N."/>
            <person name="Flores-Sandoval E."/>
            <person name="Fujiyama A."/>
            <person name="Fukuzawa H."/>
            <person name="Galik B."/>
            <person name="Grimanelli D."/>
            <person name="Grimwood J."/>
            <person name="Grossniklaus U."/>
            <person name="Hamada T."/>
            <person name="Haseloff J."/>
            <person name="Hetherington A.J."/>
            <person name="Higo A."/>
            <person name="Hirakawa Y."/>
            <person name="Hundley H.N."/>
            <person name="Ikeda Y."/>
            <person name="Inoue K."/>
            <person name="Inoue S.I."/>
            <person name="Ishida S."/>
            <person name="Jia Q."/>
            <person name="Kakita M."/>
            <person name="Kanazawa T."/>
            <person name="Kawai Y."/>
            <person name="Kawashima T."/>
            <person name="Kennedy M."/>
            <person name="Kinose K."/>
            <person name="Kinoshita T."/>
            <person name="Kohara Y."/>
            <person name="Koide E."/>
            <person name="Komatsu K."/>
            <person name="Kopischke S."/>
            <person name="Kubo M."/>
            <person name="Kyozuka J."/>
            <person name="Lagercrantz U."/>
            <person name="Lin S.S."/>
            <person name="Lindquist E."/>
            <person name="Lipzen A.M."/>
            <person name="Lu C.W."/>
            <person name="De Luna E."/>
            <person name="Martienssen R.A."/>
            <person name="Minamino N."/>
            <person name="Mizutani M."/>
            <person name="Mizutani M."/>
            <person name="Mochizuki N."/>
            <person name="Monte I."/>
            <person name="Mosher R."/>
            <person name="Nagasaki H."/>
            <person name="Nakagami H."/>
            <person name="Naramoto S."/>
            <person name="Nishitani K."/>
            <person name="Ohtani M."/>
            <person name="Okamoto T."/>
            <person name="Okumura M."/>
            <person name="Phillips J."/>
            <person name="Pollak B."/>
            <person name="Reinders A."/>
            <person name="Rovekamp M."/>
            <person name="Sano R."/>
            <person name="Sawa S."/>
            <person name="Schmid M.W."/>
            <person name="Shirakawa M."/>
            <person name="Solano R."/>
            <person name="Spunde A."/>
            <person name="Suetsugu N."/>
            <person name="Sugano S."/>
            <person name="Sugiyama A."/>
            <person name="Sun R."/>
            <person name="Suzuki Y."/>
            <person name="Takenaka M."/>
            <person name="Takezawa D."/>
            <person name="Tomogane H."/>
            <person name="Tsuzuki M."/>
            <person name="Ueda T."/>
            <person name="Umeda M."/>
            <person name="Ward J.M."/>
            <person name="Watanabe Y."/>
            <person name="Yazaki K."/>
            <person name="Yokoyama R."/>
            <person name="Yoshitake Y."/>
            <person name="Yotsui I."/>
            <person name="Zachgo S."/>
            <person name="Schmutz J."/>
        </authorList>
    </citation>
    <scope>NUCLEOTIDE SEQUENCE [LARGE SCALE GENOMIC DNA]</scope>
    <source>
        <strain evidence="3">Tak-1</strain>
    </source>
</reference>
<dbReference type="Proteomes" id="UP000244005">
    <property type="component" value="Unassembled WGS sequence"/>
</dbReference>
<evidence type="ECO:0000256" key="1">
    <source>
        <dbReference type="SAM" id="MobiDB-lite"/>
    </source>
</evidence>
<dbReference type="EMBL" id="KZ772784">
    <property type="protein sequence ID" value="PTQ31351.1"/>
    <property type="molecule type" value="Genomic_DNA"/>
</dbReference>
<accession>A0A2R6WBX0</accession>
<sequence length="73" mass="7883">MSTSDLLEDRGGSVAGSVKRAATNGTQFPSFRLASGKVHGQARTRAAFHNQREFCHGSSSDVHTSHIRLWPCA</sequence>
<keyword evidence="3" id="KW-1185">Reference proteome</keyword>
<evidence type="ECO:0000313" key="2">
    <source>
        <dbReference type="EMBL" id="PTQ31351.1"/>
    </source>
</evidence>
<name>A0A2R6WBX0_MARPO</name>
<organism evidence="2 3">
    <name type="scientific">Marchantia polymorpha</name>
    <name type="common">Common liverwort</name>
    <name type="synonym">Marchantia aquatica</name>
    <dbReference type="NCBI Taxonomy" id="3197"/>
    <lineage>
        <taxon>Eukaryota</taxon>
        <taxon>Viridiplantae</taxon>
        <taxon>Streptophyta</taxon>
        <taxon>Embryophyta</taxon>
        <taxon>Marchantiophyta</taxon>
        <taxon>Marchantiopsida</taxon>
        <taxon>Marchantiidae</taxon>
        <taxon>Marchantiales</taxon>
        <taxon>Marchantiaceae</taxon>
        <taxon>Marchantia</taxon>
    </lineage>
</organism>
<dbReference type="Gramene" id="Mp4g09100.1">
    <property type="protein sequence ID" value="Mp4g09100.1.cds1"/>
    <property type="gene ID" value="Mp4g09100"/>
</dbReference>
<gene>
    <name evidence="2" type="ORF">MARPO_0112s0011</name>
</gene>
<proteinExistence type="predicted"/>
<feature type="region of interest" description="Disordered" evidence="1">
    <location>
        <begin position="1"/>
        <end position="21"/>
    </location>
</feature>
<evidence type="ECO:0000313" key="3">
    <source>
        <dbReference type="Proteomes" id="UP000244005"/>
    </source>
</evidence>
<protein>
    <submittedName>
        <fullName evidence="2">Uncharacterized protein</fullName>
    </submittedName>
</protein>
<dbReference type="AlphaFoldDB" id="A0A2R6WBX0"/>